<name>A0A4D6XB86_PSEPU</name>
<sequence length="90" mass="10190">MPLPFRRKPGLGHYKASRSEWYHAYRAARVTIGRGLSPDHTLEGVQWKAQLIVAYERDGQGDLLRDDAPTRLSLSRLLDEMLADERGAQG</sequence>
<reference evidence="1 4" key="3">
    <citation type="submission" date="2020-04" db="EMBL/GenBank/DDBJ databases">
        <title>Molecular characterization of pseudomonads from Agaricus bisporus reveal novel blotch 2 pathogens in Western Europe.</title>
        <authorList>
            <person name="Taparia T."/>
            <person name="Krijger M."/>
            <person name="Haynes E."/>
            <person name="Elpinstone J.G."/>
            <person name="Noble R."/>
            <person name="Van Der Wolf J."/>
        </authorList>
    </citation>
    <scope>NUCLEOTIDE SEQUENCE [LARGE SCALE GENOMIC DNA]</scope>
    <source>
        <strain evidence="1 4">P7765</strain>
    </source>
</reference>
<reference evidence="2" key="1">
    <citation type="submission" date="2019-04" db="EMBL/GenBank/DDBJ databases">
        <title>Genome Sequence of Pseudomonas putida 1290, an Auxin Catabolizing Strain.</title>
        <authorList>
            <person name="Laird T.S."/>
            <person name="Leveau J.H.J."/>
        </authorList>
    </citation>
    <scope>NUCLEOTIDE SEQUENCE [LARGE SCALE GENOMIC DNA]</scope>
    <source>
        <strain evidence="2">1290</strain>
    </source>
</reference>
<dbReference type="EMBL" id="CP039371">
    <property type="protein sequence ID" value="QCI13084.1"/>
    <property type="molecule type" value="Genomic_DNA"/>
</dbReference>
<dbReference type="EMBL" id="JACARV010000072">
    <property type="protein sequence ID" value="NWC82848.1"/>
    <property type="molecule type" value="Genomic_DNA"/>
</dbReference>
<dbReference type="AlphaFoldDB" id="A0A4D6XB86"/>
<dbReference type="RefSeq" id="WP_136915235.1">
    <property type="nucleotide sequence ID" value="NZ_CP039371.1"/>
</dbReference>
<gene>
    <name evidence="2" type="ORF">E6B08_17660</name>
    <name evidence="1" type="ORF">HX798_21520</name>
</gene>
<dbReference type="Proteomes" id="UP000298551">
    <property type="component" value="Chromosome"/>
</dbReference>
<evidence type="ECO:0000313" key="3">
    <source>
        <dbReference type="Proteomes" id="UP000298551"/>
    </source>
</evidence>
<organism evidence="2 3">
    <name type="scientific">Pseudomonas putida</name>
    <name type="common">Arthrobacter siderocapsulatus</name>
    <dbReference type="NCBI Taxonomy" id="303"/>
    <lineage>
        <taxon>Bacteria</taxon>
        <taxon>Pseudomonadati</taxon>
        <taxon>Pseudomonadota</taxon>
        <taxon>Gammaproteobacteria</taxon>
        <taxon>Pseudomonadales</taxon>
        <taxon>Pseudomonadaceae</taxon>
        <taxon>Pseudomonas</taxon>
    </lineage>
</organism>
<reference evidence="3" key="2">
    <citation type="submission" date="2019-04" db="EMBL/GenBank/DDBJ databases">
        <title>Genome sequence of Pseudomonas putida 1290, an auxin catabolizing strain.</title>
        <authorList>
            <person name="Laird T.S."/>
            <person name="Leveau J.H.J."/>
        </authorList>
    </citation>
    <scope>NUCLEOTIDE SEQUENCE [LARGE SCALE GENOMIC DNA]</scope>
    <source>
        <strain evidence="3">1290</strain>
    </source>
</reference>
<dbReference type="OrthoDB" id="7032925at2"/>
<protein>
    <submittedName>
        <fullName evidence="2">Uncharacterized protein</fullName>
    </submittedName>
</protein>
<evidence type="ECO:0000313" key="1">
    <source>
        <dbReference type="EMBL" id="NWC82848.1"/>
    </source>
</evidence>
<evidence type="ECO:0000313" key="2">
    <source>
        <dbReference type="EMBL" id="QCI13084.1"/>
    </source>
</evidence>
<evidence type="ECO:0000313" key="4">
    <source>
        <dbReference type="Proteomes" id="UP000542695"/>
    </source>
</evidence>
<proteinExistence type="predicted"/>
<dbReference type="Proteomes" id="UP000542695">
    <property type="component" value="Unassembled WGS sequence"/>
</dbReference>
<accession>A0A4D6XB86</accession>